<feature type="region of interest" description="Disordered" evidence="1">
    <location>
        <begin position="1"/>
        <end position="27"/>
    </location>
</feature>
<protein>
    <submittedName>
        <fullName evidence="2">Uncharacterized protein</fullName>
    </submittedName>
</protein>
<dbReference type="Proteomes" id="UP000266841">
    <property type="component" value="Unassembled WGS sequence"/>
</dbReference>
<comment type="caution">
    <text evidence="2">The sequence shown here is derived from an EMBL/GenBank/DDBJ whole genome shotgun (WGS) entry which is preliminary data.</text>
</comment>
<gene>
    <name evidence="2" type="ORF">THAOC_11492</name>
</gene>
<proteinExistence type="predicted"/>
<feature type="region of interest" description="Disordered" evidence="1">
    <location>
        <begin position="41"/>
        <end position="101"/>
    </location>
</feature>
<sequence length="101" mass="11373">MGALRPRGRGGRPARRGVQRRGMKPRPEDLCALRDLLAGDDGPCAASVPVSAPAPDLDPMGMLDFGGDDGMMPDDRRRRNDARRRRRRNDARLRRRRNDAR</sequence>
<evidence type="ECO:0000313" key="3">
    <source>
        <dbReference type="Proteomes" id="UP000266841"/>
    </source>
</evidence>
<organism evidence="2 3">
    <name type="scientific">Thalassiosira oceanica</name>
    <name type="common">Marine diatom</name>
    <dbReference type="NCBI Taxonomy" id="159749"/>
    <lineage>
        <taxon>Eukaryota</taxon>
        <taxon>Sar</taxon>
        <taxon>Stramenopiles</taxon>
        <taxon>Ochrophyta</taxon>
        <taxon>Bacillariophyta</taxon>
        <taxon>Coscinodiscophyceae</taxon>
        <taxon>Thalassiosirophycidae</taxon>
        <taxon>Thalassiosirales</taxon>
        <taxon>Thalassiosiraceae</taxon>
        <taxon>Thalassiosira</taxon>
    </lineage>
</organism>
<dbReference type="EMBL" id="AGNL01013046">
    <property type="protein sequence ID" value="EJK67469.1"/>
    <property type="molecule type" value="Genomic_DNA"/>
</dbReference>
<keyword evidence="3" id="KW-1185">Reference proteome</keyword>
<dbReference type="AlphaFoldDB" id="K0SR29"/>
<feature type="compositionally biased region" description="Basic residues" evidence="1">
    <location>
        <begin position="79"/>
        <end position="101"/>
    </location>
</feature>
<reference evidence="2 3" key="1">
    <citation type="journal article" date="2012" name="Genome Biol.">
        <title>Genome and low-iron response of an oceanic diatom adapted to chronic iron limitation.</title>
        <authorList>
            <person name="Lommer M."/>
            <person name="Specht M."/>
            <person name="Roy A.S."/>
            <person name="Kraemer L."/>
            <person name="Andreson R."/>
            <person name="Gutowska M.A."/>
            <person name="Wolf J."/>
            <person name="Bergner S.V."/>
            <person name="Schilhabel M.B."/>
            <person name="Klostermeier U.C."/>
            <person name="Beiko R.G."/>
            <person name="Rosenstiel P."/>
            <person name="Hippler M."/>
            <person name="Laroche J."/>
        </authorList>
    </citation>
    <scope>NUCLEOTIDE SEQUENCE [LARGE SCALE GENOMIC DNA]</scope>
    <source>
        <strain evidence="2 3">CCMP1005</strain>
    </source>
</reference>
<evidence type="ECO:0000313" key="2">
    <source>
        <dbReference type="EMBL" id="EJK67469.1"/>
    </source>
</evidence>
<feature type="compositionally biased region" description="Basic residues" evidence="1">
    <location>
        <begin position="1"/>
        <end position="24"/>
    </location>
</feature>
<name>K0SR29_THAOC</name>
<accession>K0SR29</accession>
<feature type="compositionally biased region" description="Low complexity" evidence="1">
    <location>
        <begin position="43"/>
        <end position="65"/>
    </location>
</feature>
<evidence type="ECO:0000256" key="1">
    <source>
        <dbReference type="SAM" id="MobiDB-lite"/>
    </source>
</evidence>